<keyword evidence="1" id="KW-0805">Transcription regulation</keyword>
<dbReference type="SUPFAM" id="SSF46785">
    <property type="entry name" value="Winged helix' DNA-binding domain"/>
    <property type="match status" value="1"/>
</dbReference>
<proteinExistence type="predicted"/>
<sequence>MLNMDNKIKIFKALGNETRFKIFKNIFTGGYACSIDDTQPKDDIIAQATCVSSIADQFDFALPTISRHLKELKDADVLTMTKSKNKIYIEPNIETMREIAECFTKLVKEYDEGVVYQFDNTKET</sequence>
<evidence type="ECO:0000313" key="5">
    <source>
        <dbReference type="EMBL" id="SFV63212.1"/>
    </source>
</evidence>
<name>A0A1W1CBX4_9ZZZZ</name>
<gene>
    <name evidence="5" type="ORF">MNB_SM-4-86</name>
</gene>
<dbReference type="AlphaFoldDB" id="A0A1W1CBX4"/>
<dbReference type="GO" id="GO:0003700">
    <property type="term" value="F:DNA-binding transcription factor activity"/>
    <property type="evidence" value="ECO:0007669"/>
    <property type="project" value="InterPro"/>
</dbReference>
<dbReference type="GO" id="GO:0003677">
    <property type="term" value="F:DNA binding"/>
    <property type="evidence" value="ECO:0007669"/>
    <property type="project" value="UniProtKB-KW"/>
</dbReference>
<evidence type="ECO:0000256" key="2">
    <source>
        <dbReference type="ARBA" id="ARBA00023125"/>
    </source>
</evidence>
<dbReference type="PANTHER" id="PTHR33154">
    <property type="entry name" value="TRANSCRIPTIONAL REGULATOR, ARSR FAMILY"/>
    <property type="match status" value="1"/>
</dbReference>
<keyword evidence="2" id="KW-0238">DNA-binding</keyword>
<organism evidence="5">
    <name type="scientific">hydrothermal vent metagenome</name>
    <dbReference type="NCBI Taxonomy" id="652676"/>
    <lineage>
        <taxon>unclassified sequences</taxon>
        <taxon>metagenomes</taxon>
        <taxon>ecological metagenomes</taxon>
    </lineage>
</organism>
<dbReference type="InterPro" id="IPR001845">
    <property type="entry name" value="HTH_ArsR_DNA-bd_dom"/>
</dbReference>
<evidence type="ECO:0000256" key="3">
    <source>
        <dbReference type="ARBA" id="ARBA00023163"/>
    </source>
</evidence>
<dbReference type="PANTHER" id="PTHR33154:SF33">
    <property type="entry name" value="TRANSCRIPTIONAL REPRESSOR SDPR"/>
    <property type="match status" value="1"/>
</dbReference>
<dbReference type="InterPro" id="IPR036388">
    <property type="entry name" value="WH-like_DNA-bd_sf"/>
</dbReference>
<dbReference type="InterPro" id="IPR036390">
    <property type="entry name" value="WH_DNA-bd_sf"/>
</dbReference>
<evidence type="ECO:0000259" key="4">
    <source>
        <dbReference type="PROSITE" id="PS50987"/>
    </source>
</evidence>
<dbReference type="InterPro" id="IPR011991">
    <property type="entry name" value="ArsR-like_HTH"/>
</dbReference>
<reference evidence="5" key="1">
    <citation type="submission" date="2016-10" db="EMBL/GenBank/DDBJ databases">
        <authorList>
            <person name="de Groot N.N."/>
        </authorList>
    </citation>
    <scope>NUCLEOTIDE SEQUENCE</scope>
</reference>
<protein>
    <recommendedName>
        <fullName evidence="4">HTH arsR-type domain-containing protein</fullName>
    </recommendedName>
</protein>
<dbReference type="CDD" id="cd00090">
    <property type="entry name" value="HTH_ARSR"/>
    <property type="match status" value="1"/>
</dbReference>
<dbReference type="EMBL" id="FPHF01000070">
    <property type="protein sequence ID" value="SFV63212.1"/>
    <property type="molecule type" value="Genomic_DNA"/>
</dbReference>
<keyword evidence="3" id="KW-0804">Transcription</keyword>
<dbReference type="Pfam" id="PF01022">
    <property type="entry name" value="HTH_5"/>
    <property type="match status" value="1"/>
</dbReference>
<feature type="domain" description="HTH arsR-type" evidence="4">
    <location>
        <begin position="1"/>
        <end position="111"/>
    </location>
</feature>
<dbReference type="InterPro" id="IPR051081">
    <property type="entry name" value="HTH_MetalResp_TranReg"/>
</dbReference>
<accession>A0A1W1CBX4</accession>
<dbReference type="PROSITE" id="PS50987">
    <property type="entry name" value="HTH_ARSR_2"/>
    <property type="match status" value="1"/>
</dbReference>
<evidence type="ECO:0000256" key="1">
    <source>
        <dbReference type="ARBA" id="ARBA00023015"/>
    </source>
</evidence>
<dbReference type="Gene3D" id="1.10.10.10">
    <property type="entry name" value="Winged helix-like DNA-binding domain superfamily/Winged helix DNA-binding domain"/>
    <property type="match status" value="1"/>
</dbReference>